<dbReference type="GO" id="GO:0006421">
    <property type="term" value="P:asparaginyl-tRNA aminoacylation"/>
    <property type="evidence" value="ECO:0007669"/>
    <property type="project" value="InterPro"/>
</dbReference>
<evidence type="ECO:0000256" key="3">
    <source>
        <dbReference type="ARBA" id="ARBA00022598"/>
    </source>
</evidence>
<dbReference type="InterPro" id="IPR004522">
    <property type="entry name" value="Asn-tRNA-ligase"/>
</dbReference>
<evidence type="ECO:0000313" key="10">
    <source>
        <dbReference type="Proteomes" id="UP001152888"/>
    </source>
</evidence>
<dbReference type="Pfam" id="PF00152">
    <property type="entry name" value="tRNA-synt_2"/>
    <property type="match status" value="1"/>
</dbReference>
<evidence type="ECO:0000256" key="5">
    <source>
        <dbReference type="ARBA" id="ARBA00022840"/>
    </source>
</evidence>
<keyword evidence="3" id="KW-0436">Ligase</keyword>
<dbReference type="InterPro" id="IPR002312">
    <property type="entry name" value="Asp/Asn-tRNA-synth_IIb"/>
</dbReference>
<evidence type="ECO:0000256" key="4">
    <source>
        <dbReference type="ARBA" id="ARBA00022741"/>
    </source>
</evidence>
<dbReference type="GO" id="GO:0004816">
    <property type="term" value="F:asparagine-tRNA ligase activity"/>
    <property type="evidence" value="ECO:0007669"/>
    <property type="project" value="UniProtKB-EC"/>
</dbReference>
<feature type="domain" description="Aminoacyl-transfer RNA synthetases class-II family profile" evidence="8">
    <location>
        <begin position="150"/>
        <end position="461"/>
    </location>
</feature>
<sequence length="471" mass="54024">MMWGMNRMRLSTFCCGRNCSAYAQSVINLLKKPAIGDKITLKGWIKSLRRQKENTFIDVSDGSTETKLQVILPKDLWNKRITVGASIYVSGILKHSPRGQLELHADDVNVYGQCIITDGYPFAPRKQYPPEYIRQYLHFRPRTNKFASLLRVRSAATTAIYEYFASKDYTNIHTPILTSNDCEGAGEVFAAIPDNTSLLKSMVKEGIDSNEAFFDRKAFLTVSGQLHLEAAVHGLSRVFCFGPTFRAENSRTRFHLSEFYMLEAEIAFMDKLEVLTKIVEDTVKDLTKMTLDKADVDMKVCSEEAKCDLKWLDKEFIRVDYDSVVKILSDNRDKLKEKLDPTNGLTKEHEMFIVKYFDNVPTFIIDWPKEMKPFYMKECITDTRKVSAFDLLVSNVGELVGGSLREDNYEKLKSQIPERSQLDWYLDLRKFGGCPTGGYGLGFERFLLFILGINNIKDVIPFPRWPHNCNL</sequence>
<dbReference type="PANTHER" id="PTHR22594">
    <property type="entry name" value="ASPARTYL/LYSYL-TRNA SYNTHETASE"/>
    <property type="match status" value="1"/>
</dbReference>
<dbReference type="GO" id="GO:0003676">
    <property type="term" value="F:nucleic acid binding"/>
    <property type="evidence" value="ECO:0007669"/>
    <property type="project" value="InterPro"/>
</dbReference>
<dbReference type="PROSITE" id="PS50862">
    <property type="entry name" value="AA_TRNA_LIGASE_II"/>
    <property type="match status" value="1"/>
</dbReference>
<dbReference type="PRINTS" id="PR01042">
    <property type="entry name" value="TRNASYNTHASP"/>
</dbReference>
<evidence type="ECO:0000256" key="1">
    <source>
        <dbReference type="ARBA" id="ARBA00008226"/>
    </source>
</evidence>
<dbReference type="InterPro" id="IPR006195">
    <property type="entry name" value="aa-tRNA-synth_II"/>
</dbReference>
<evidence type="ECO:0000313" key="9">
    <source>
        <dbReference type="EMBL" id="CAH1974038.1"/>
    </source>
</evidence>
<gene>
    <name evidence="9" type="ORF">ACAOBT_LOCUS10866</name>
</gene>
<comment type="similarity">
    <text evidence="1">Belongs to the class-II aminoacyl-tRNA synthetase family.</text>
</comment>
<keyword evidence="6" id="KW-0648">Protein biosynthesis</keyword>
<dbReference type="AlphaFoldDB" id="A0A9P0PAD5"/>
<dbReference type="GO" id="GO:0005739">
    <property type="term" value="C:mitochondrion"/>
    <property type="evidence" value="ECO:0007669"/>
    <property type="project" value="TreeGrafter"/>
</dbReference>
<keyword evidence="10" id="KW-1185">Reference proteome</keyword>
<dbReference type="InterPro" id="IPR004364">
    <property type="entry name" value="Aa-tRNA-synt_II"/>
</dbReference>
<dbReference type="GO" id="GO:0005524">
    <property type="term" value="F:ATP binding"/>
    <property type="evidence" value="ECO:0007669"/>
    <property type="project" value="UniProtKB-KW"/>
</dbReference>
<dbReference type="Proteomes" id="UP001152888">
    <property type="component" value="Unassembled WGS sequence"/>
</dbReference>
<dbReference type="NCBIfam" id="TIGR00457">
    <property type="entry name" value="asnS"/>
    <property type="match status" value="1"/>
</dbReference>
<keyword evidence="4" id="KW-0547">Nucleotide-binding</keyword>
<dbReference type="CDD" id="cd04318">
    <property type="entry name" value="EcAsnRS_like_N"/>
    <property type="match status" value="1"/>
</dbReference>
<dbReference type="EMBL" id="CAKOFQ010006817">
    <property type="protein sequence ID" value="CAH1974038.1"/>
    <property type="molecule type" value="Genomic_DNA"/>
</dbReference>
<organism evidence="9 10">
    <name type="scientific">Acanthoscelides obtectus</name>
    <name type="common">Bean weevil</name>
    <name type="synonym">Bruchus obtectus</name>
    <dbReference type="NCBI Taxonomy" id="200917"/>
    <lineage>
        <taxon>Eukaryota</taxon>
        <taxon>Metazoa</taxon>
        <taxon>Ecdysozoa</taxon>
        <taxon>Arthropoda</taxon>
        <taxon>Hexapoda</taxon>
        <taxon>Insecta</taxon>
        <taxon>Pterygota</taxon>
        <taxon>Neoptera</taxon>
        <taxon>Endopterygota</taxon>
        <taxon>Coleoptera</taxon>
        <taxon>Polyphaga</taxon>
        <taxon>Cucujiformia</taxon>
        <taxon>Chrysomeloidea</taxon>
        <taxon>Chrysomelidae</taxon>
        <taxon>Bruchinae</taxon>
        <taxon>Bruchini</taxon>
        <taxon>Acanthoscelides</taxon>
    </lineage>
</organism>
<comment type="caution">
    <text evidence="9">The sequence shown here is derived from an EMBL/GenBank/DDBJ whole genome shotgun (WGS) entry which is preliminary data.</text>
</comment>
<dbReference type="EC" id="6.1.1.22" evidence="2"/>
<proteinExistence type="inferred from homology"/>
<dbReference type="InterPro" id="IPR012340">
    <property type="entry name" value="NA-bd_OB-fold"/>
</dbReference>
<dbReference type="NCBIfam" id="NF003037">
    <property type="entry name" value="PRK03932.1"/>
    <property type="match status" value="1"/>
</dbReference>
<dbReference type="SUPFAM" id="SSF55681">
    <property type="entry name" value="Class II aaRS and biotin synthetases"/>
    <property type="match status" value="1"/>
</dbReference>
<reference evidence="9" key="1">
    <citation type="submission" date="2022-03" db="EMBL/GenBank/DDBJ databases">
        <authorList>
            <person name="Sayadi A."/>
        </authorList>
    </citation>
    <scope>NUCLEOTIDE SEQUENCE</scope>
</reference>
<dbReference type="InterPro" id="IPR045864">
    <property type="entry name" value="aa-tRNA-synth_II/BPL/LPL"/>
</dbReference>
<dbReference type="Gene3D" id="3.30.930.10">
    <property type="entry name" value="Bira Bifunctional Protein, Domain 2"/>
    <property type="match status" value="1"/>
</dbReference>
<protein>
    <recommendedName>
        <fullName evidence="2">asparagine--tRNA ligase</fullName>
        <ecNumber evidence="2">6.1.1.22</ecNumber>
    </recommendedName>
</protein>
<dbReference type="SUPFAM" id="SSF50249">
    <property type="entry name" value="Nucleic acid-binding proteins"/>
    <property type="match status" value="1"/>
</dbReference>
<accession>A0A9P0PAD5</accession>
<keyword evidence="5" id="KW-0067">ATP-binding</keyword>
<evidence type="ECO:0000256" key="6">
    <source>
        <dbReference type="ARBA" id="ARBA00022917"/>
    </source>
</evidence>
<dbReference type="Gene3D" id="2.40.50.140">
    <property type="entry name" value="Nucleic acid-binding proteins"/>
    <property type="match status" value="1"/>
</dbReference>
<dbReference type="OrthoDB" id="360585at2759"/>
<evidence type="ECO:0000259" key="8">
    <source>
        <dbReference type="PROSITE" id="PS50862"/>
    </source>
</evidence>
<name>A0A9P0PAD5_ACAOB</name>
<dbReference type="Pfam" id="PF01336">
    <property type="entry name" value="tRNA_anti-codon"/>
    <property type="match status" value="1"/>
</dbReference>
<evidence type="ECO:0000256" key="7">
    <source>
        <dbReference type="ARBA" id="ARBA00023146"/>
    </source>
</evidence>
<evidence type="ECO:0000256" key="2">
    <source>
        <dbReference type="ARBA" id="ARBA00012816"/>
    </source>
</evidence>
<dbReference type="InterPro" id="IPR004365">
    <property type="entry name" value="NA-bd_OB_tRNA"/>
</dbReference>
<dbReference type="PANTHER" id="PTHR22594:SF34">
    <property type="entry name" value="ASPARAGINE--TRNA LIGASE, MITOCHONDRIAL-RELATED"/>
    <property type="match status" value="1"/>
</dbReference>
<keyword evidence="7" id="KW-0030">Aminoacyl-tRNA synthetase</keyword>